<evidence type="ECO:0000313" key="1">
    <source>
        <dbReference type="EMBL" id="ESA11207.1"/>
    </source>
</evidence>
<feature type="non-terminal residue" evidence="1">
    <location>
        <position position="1"/>
    </location>
</feature>
<dbReference type="EMBL" id="KI286254">
    <property type="protein sequence ID" value="ESA11207.1"/>
    <property type="molecule type" value="Genomic_DNA"/>
</dbReference>
<reference evidence="1" key="1">
    <citation type="submission" date="2013-07" db="EMBL/GenBank/DDBJ databases">
        <title>The genome of an arbuscular mycorrhizal fungus provides insights into the evolution of the oldest plant symbiosis.</title>
        <authorList>
            <consortium name="DOE Joint Genome Institute"/>
            <person name="Tisserant E."/>
            <person name="Malbreil M."/>
            <person name="Kuo A."/>
            <person name="Kohler A."/>
            <person name="Symeonidi A."/>
            <person name="Balestrini R."/>
            <person name="Charron P."/>
            <person name="Duensing N."/>
            <person name="Frei-dit-Frey N."/>
            <person name="Gianinazzi-Pearson V."/>
            <person name="Gilbert B."/>
            <person name="Handa Y."/>
            <person name="Hijri M."/>
            <person name="Kaul R."/>
            <person name="Kawaguchi M."/>
            <person name="Krajinski F."/>
            <person name="Lammers P."/>
            <person name="Lapierre D."/>
            <person name="Masclaux F.G."/>
            <person name="Murat C."/>
            <person name="Morin E."/>
            <person name="Ndikumana S."/>
            <person name="Pagni M."/>
            <person name="Petitpierre D."/>
            <person name="Requena N."/>
            <person name="Rosikiewicz P."/>
            <person name="Riley R."/>
            <person name="Saito K."/>
            <person name="San Clemente H."/>
            <person name="Shapiro H."/>
            <person name="van Tuinen D."/>
            <person name="Becard G."/>
            <person name="Bonfante P."/>
            <person name="Paszkowski U."/>
            <person name="Shachar-Hill Y."/>
            <person name="Young J.P."/>
            <person name="Sanders I.R."/>
            <person name="Henrissat B."/>
            <person name="Rensing S.A."/>
            <person name="Grigoriev I.V."/>
            <person name="Corradi N."/>
            <person name="Roux C."/>
            <person name="Martin F."/>
        </authorList>
    </citation>
    <scope>NUCLEOTIDE SEQUENCE</scope>
    <source>
        <strain evidence="1">DAOM 197198</strain>
    </source>
</reference>
<dbReference type="AlphaFoldDB" id="U9TUW5"/>
<organism evidence="1">
    <name type="scientific">Rhizophagus irregularis (strain DAOM 181602 / DAOM 197198 / MUCL 43194)</name>
    <name type="common">Arbuscular mycorrhizal fungus</name>
    <name type="synonym">Glomus intraradices</name>
    <dbReference type="NCBI Taxonomy" id="747089"/>
    <lineage>
        <taxon>Eukaryota</taxon>
        <taxon>Fungi</taxon>
        <taxon>Fungi incertae sedis</taxon>
        <taxon>Mucoromycota</taxon>
        <taxon>Glomeromycotina</taxon>
        <taxon>Glomeromycetes</taxon>
        <taxon>Glomerales</taxon>
        <taxon>Glomeraceae</taxon>
        <taxon>Rhizophagus</taxon>
    </lineage>
</organism>
<gene>
    <name evidence="1" type="ORF">GLOINDRAFT_28549</name>
</gene>
<protein>
    <submittedName>
        <fullName evidence="1">Uncharacterized protein</fullName>
    </submittedName>
</protein>
<accession>U9TUW5</accession>
<name>U9TUW5_RHIID</name>
<sequence>AGYIGFRSWFLQTPLRSEQARGNFGKTAEFSSLWARIFERIRSVFGIFEQTTGIRDIWMGKGFSRYYN</sequence>
<proteinExistence type="predicted"/>
<dbReference type="HOGENOM" id="CLU_2801098_0_0_1"/>